<keyword evidence="6" id="KW-0067">ATP-binding</keyword>
<dbReference type="Gene3D" id="1.20.5.4130">
    <property type="match status" value="1"/>
</dbReference>
<dbReference type="Proteomes" id="UP001172457">
    <property type="component" value="Chromosome 3"/>
</dbReference>
<evidence type="ECO:0000259" key="10">
    <source>
        <dbReference type="Pfam" id="PF23598"/>
    </source>
</evidence>
<dbReference type="InterPro" id="IPR058922">
    <property type="entry name" value="WHD_DRP"/>
</dbReference>
<dbReference type="Gene3D" id="3.40.50.300">
    <property type="entry name" value="P-loop containing nucleotide triphosphate hydrolases"/>
    <property type="match status" value="1"/>
</dbReference>
<evidence type="ECO:0000256" key="5">
    <source>
        <dbReference type="ARBA" id="ARBA00022821"/>
    </source>
</evidence>
<evidence type="ECO:0000313" key="12">
    <source>
        <dbReference type="Proteomes" id="UP001172457"/>
    </source>
</evidence>
<dbReference type="Pfam" id="PF00931">
    <property type="entry name" value="NB-ARC"/>
    <property type="match status" value="1"/>
</dbReference>
<keyword evidence="5" id="KW-0611">Plant defense</keyword>
<dbReference type="CDD" id="cd14798">
    <property type="entry name" value="RX-CC_like"/>
    <property type="match status" value="1"/>
</dbReference>
<evidence type="ECO:0000256" key="1">
    <source>
        <dbReference type="ARBA" id="ARBA00008894"/>
    </source>
</evidence>
<dbReference type="GO" id="GO:0005524">
    <property type="term" value="F:ATP binding"/>
    <property type="evidence" value="ECO:0007669"/>
    <property type="project" value="UniProtKB-KW"/>
</dbReference>
<dbReference type="SUPFAM" id="SSF52540">
    <property type="entry name" value="P-loop containing nucleoside triphosphate hydrolases"/>
    <property type="match status" value="1"/>
</dbReference>
<dbReference type="Pfam" id="PF23559">
    <property type="entry name" value="WHD_DRP"/>
    <property type="match status" value="1"/>
</dbReference>
<evidence type="ECO:0000256" key="2">
    <source>
        <dbReference type="ARBA" id="ARBA00022614"/>
    </source>
</evidence>
<keyword evidence="3" id="KW-0677">Repeat</keyword>
<dbReference type="AlphaFoldDB" id="A0AA38WQW7"/>
<dbReference type="GO" id="GO:0051607">
    <property type="term" value="P:defense response to virus"/>
    <property type="evidence" value="ECO:0007669"/>
    <property type="project" value="UniProtKB-ARBA"/>
</dbReference>
<dbReference type="Pfam" id="PF23598">
    <property type="entry name" value="LRR_14"/>
    <property type="match status" value="1"/>
</dbReference>
<keyword evidence="12" id="KW-1185">Reference proteome</keyword>
<dbReference type="GO" id="GO:0043531">
    <property type="term" value="F:ADP binding"/>
    <property type="evidence" value="ECO:0007669"/>
    <property type="project" value="InterPro"/>
</dbReference>
<dbReference type="Gene3D" id="3.80.10.10">
    <property type="entry name" value="Ribonuclease Inhibitor"/>
    <property type="match status" value="1"/>
</dbReference>
<feature type="domain" description="NB-ARC" evidence="7">
    <location>
        <begin position="200"/>
        <end position="354"/>
    </location>
</feature>
<dbReference type="InterPro" id="IPR036388">
    <property type="entry name" value="WH-like_DNA-bd_sf"/>
</dbReference>
<dbReference type="EMBL" id="JARYMX010000003">
    <property type="protein sequence ID" value="KAJ9559309.1"/>
    <property type="molecule type" value="Genomic_DNA"/>
</dbReference>
<dbReference type="PRINTS" id="PR00364">
    <property type="entry name" value="DISEASERSIST"/>
</dbReference>
<evidence type="ECO:0000256" key="3">
    <source>
        <dbReference type="ARBA" id="ARBA00022737"/>
    </source>
</evidence>
<keyword evidence="2" id="KW-0433">Leucine-rich repeat</keyword>
<accession>A0AA38WQW7</accession>
<evidence type="ECO:0000259" key="9">
    <source>
        <dbReference type="Pfam" id="PF23559"/>
    </source>
</evidence>
<dbReference type="InterPro" id="IPR041118">
    <property type="entry name" value="Rx_N"/>
</dbReference>
<protein>
    <recommendedName>
        <fullName evidence="13">Disease resistance protein</fullName>
    </recommendedName>
</protein>
<evidence type="ECO:0008006" key="13">
    <source>
        <dbReference type="Google" id="ProtNLM"/>
    </source>
</evidence>
<dbReference type="FunFam" id="3.40.50.300:FF:001091">
    <property type="entry name" value="Probable disease resistance protein At1g61300"/>
    <property type="match status" value="1"/>
</dbReference>
<dbReference type="PANTHER" id="PTHR36766">
    <property type="entry name" value="PLANT BROAD-SPECTRUM MILDEW RESISTANCE PROTEIN RPW8"/>
    <property type="match status" value="1"/>
</dbReference>
<dbReference type="PANTHER" id="PTHR36766:SF47">
    <property type="entry name" value="NB-ARC DOMAIN-CONTAINING PROTEIN"/>
    <property type="match status" value="1"/>
</dbReference>
<dbReference type="InterPro" id="IPR042197">
    <property type="entry name" value="Apaf_helical"/>
</dbReference>
<organism evidence="11 12">
    <name type="scientific">Centaurea solstitialis</name>
    <name type="common">yellow star-thistle</name>
    <dbReference type="NCBI Taxonomy" id="347529"/>
    <lineage>
        <taxon>Eukaryota</taxon>
        <taxon>Viridiplantae</taxon>
        <taxon>Streptophyta</taxon>
        <taxon>Embryophyta</taxon>
        <taxon>Tracheophyta</taxon>
        <taxon>Spermatophyta</taxon>
        <taxon>Magnoliopsida</taxon>
        <taxon>eudicotyledons</taxon>
        <taxon>Gunneridae</taxon>
        <taxon>Pentapetalae</taxon>
        <taxon>asterids</taxon>
        <taxon>campanulids</taxon>
        <taxon>Asterales</taxon>
        <taxon>Asteraceae</taxon>
        <taxon>Carduoideae</taxon>
        <taxon>Cardueae</taxon>
        <taxon>Centaureinae</taxon>
        <taxon>Centaurea</taxon>
    </lineage>
</organism>
<dbReference type="InterPro" id="IPR002182">
    <property type="entry name" value="NB-ARC"/>
</dbReference>
<reference evidence="11" key="1">
    <citation type="submission" date="2023-03" db="EMBL/GenBank/DDBJ databases">
        <title>Chromosome-scale reference genome and RAD-based genetic map of yellow starthistle (Centaurea solstitialis) reveal putative structural variation and QTLs associated with invader traits.</title>
        <authorList>
            <person name="Reatini B."/>
            <person name="Cang F.A."/>
            <person name="Jiang Q."/>
            <person name="Mckibben M.T.W."/>
            <person name="Barker M.S."/>
            <person name="Rieseberg L.H."/>
            <person name="Dlugosch K.M."/>
        </authorList>
    </citation>
    <scope>NUCLEOTIDE SEQUENCE</scope>
    <source>
        <strain evidence="11">CAN-66</strain>
        <tissue evidence="11">Leaf</tissue>
    </source>
</reference>
<feature type="domain" description="Disease resistance R13L4/SHOC-2-like LRR" evidence="10">
    <location>
        <begin position="536"/>
        <end position="811"/>
    </location>
</feature>
<dbReference type="Gene3D" id="1.10.8.430">
    <property type="entry name" value="Helical domain of apoptotic protease-activating factors"/>
    <property type="match status" value="1"/>
</dbReference>
<dbReference type="Pfam" id="PF18052">
    <property type="entry name" value="Rx_N"/>
    <property type="match status" value="1"/>
</dbReference>
<dbReference type="InterPro" id="IPR032675">
    <property type="entry name" value="LRR_dom_sf"/>
</dbReference>
<evidence type="ECO:0000259" key="7">
    <source>
        <dbReference type="Pfam" id="PF00931"/>
    </source>
</evidence>
<evidence type="ECO:0000256" key="4">
    <source>
        <dbReference type="ARBA" id="ARBA00022741"/>
    </source>
</evidence>
<dbReference type="InterPro" id="IPR055414">
    <property type="entry name" value="LRR_R13L4/SHOC2-like"/>
</dbReference>
<name>A0AA38WQW7_9ASTR</name>
<sequence length="862" mass="98743">MADVAVSFLLSDVLWKLTSSSIETYRLLHGIEDDVAALRLTLEQIQAVLEDAEVKQRKQKAVEIWLKRLRSASLELENVLDEVPNEAMQQWLRLRLLIQRGIIYRVRAFFSSNYHQLRFRIRIVQKVKDVRRRLDAIAANRSNFNLSHATISVDDARVGGDRKGTETSSLVRLSETYGRNTEMEMITQKICNKYIVRHYANDVRVYAIWGMGGVGKTTLARLVYNHETVATHFELKCWVHVSEFEIEKLTKGIIESIDGCRCKLSQLDKMQVHLQNKLHKKRFLIVLDDVWNDDIRKWEEISKPLSCGAEGSIVMVTTRSQEISRTMARVPEFIHRVGCLSEEDSWSLFKKLAFGVGREGEDIKELEPIGMEIVEKCKGLPLALKALGSLMWSKTSVVGWQRVKESNLWELQGDKVDILPALELSYDNLLPYMKRCFAYCCLFPNGYEMAKDLLIQLWMTNGFIPSCGKADLYTLGEEIFNCLRQRSFFEDVENNETSIGCVCKMHDMMHELARYVMRNDCSVITIGKEGIGLIFEHKYLRVLHLIGIGGPTLPESIGKLKNLRYLNLSGSNINVLPESIIYLQNLQVLILHSCIELWKLPDGMRYLRNLQWLDITNCYKLQCMPGGIGKLESLKRLSNFTVGKQFGARIGELENLNLLERALEIQGLENVKGLEDARRANLGRKTNLKSLDFVWGNRRERFAFRLPSDGVESVLEGLEPNSNLRNLKIRGYQFIDFERCYLLSAIGKLPNLKDLFISNLYLVRLHEDNNTTSGDGILFPSLETLHIASCMNFVSLPSNLPRLKRLTIRYCPALRSLPDGLQSLGKLDYLEISGCEDLVRRCEKETGEDWPKISHVPDIHLS</sequence>
<comment type="caution">
    <text evidence="11">The sequence shown here is derived from an EMBL/GenBank/DDBJ whole genome shotgun (WGS) entry which is preliminary data.</text>
</comment>
<dbReference type="Gene3D" id="1.10.10.10">
    <property type="entry name" value="Winged helix-like DNA-binding domain superfamily/Winged helix DNA-binding domain"/>
    <property type="match status" value="1"/>
</dbReference>
<dbReference type="SUPFAM" id="SSF52058">
    <property type="entry name" value="L domain-like"/>
    <property type="match status" value="1"/>
</dbReference>
<evidence type="ECO:0000256" key="6">
    <source>
        <dbReference type="ARBA" id="ARBA00022840"/>
    </source>
</evidence>
<gene>
    <name evidence="11" type="ORF">OSB04_013923</name>
</gene>
<evidence type="ECO:0000259" key="8">
    <source>
        <dbReference type="Pfam" id="PF18052"/>
    </source>
</evidence>
<proteinExistence type="inferred from homology"/>
<feature type="domain" description="Disease resistance protein winged helix" evidence="9">
    <location>
        <begin position="442"/>
        <end position="513"/>
    </location>
</feature>
<comment type="similarity">
    <text evidence="1">Belongs to the disease resistance NB-LRR family.</text>
</comment>
<evidence type="ECO:0000313" key="11">
    <source>
        <dbReference type="EMBL" id="KAJ9559309.1"/>
    </source>
</evidence>
<keyword evidence="4" id="KW-0547">Nucleotide-binding</keyword>
<feature type="domain" description="Disease resistance N-terminal" evidence="8">
    <location>
        <begin position="10"/>
        <end position="89"/>
    </location>
</feature>
<dbReference type="InterPro" id="IPR027417">
    <property type="entry name" value="P-loop_NTPase"/>
</dbReference>
<dbReference type="InterPro" id="IPR038005">
    <property type="entry name" value="RX-like_CC"/>
</dbReference>
<dbReference type="FunFam" id="1.10.10.10:FF:000322">
    <property type="entry name" value="Probable disease resistance protein At1g63360"/>
    <property type="match status" value="1"/>
</dbReference>